<dbReference type="Proteomes" id="UP000053989">
    <property type="component" value="Unassembled WGS sequence"/>
</dbReference>
<proteinExistence type="predicted"/>
<evidence type="ECO:0000313" key="2">
    <source>
        <dbReference type="EMBL" id="KIM66042.1"/>
    </source>
</evidence>
<keyword evidence="3" id="KW-1185">Reference proteome</keyword>
<organism evidence="2 3">
    <name type="scientific">Scleroderma citrinum Foug A</name>
    <dbReference type="NCBI Taxonomy" id="1036808"/>
    <lineage>
        <taxon>Eukaryota</taxon>
        <taxon>Fungi</taxon>
        <taxon>Dikarya</taxon>
        <taxon>Basidiomycota</taxon>
        <taxon>Agaricomycotina</taxon>
        <taxon>Agaricomycetes</taxon>
        <taxon>Agaricomycetidae</taxon>
        <taxon>Boletales</taxon>
        <taxon>Sclerodermatineae</taxon>
        <taxon>Sclerodermataceae</taxon>
        <taxon>Scleroderma</taxon>
    </lineage>
</organism>
<name>A0A0C3AM51_9AGAM</name>
<dbReference type="HOGENOM" id="CLU_018003_0_1_1"/>
<dbReference type="AlphaFoldDB" id="A0A0C3AM51"/>
<dbReference type="InParanoid" id="A0A0C3AM51"/>
<reference evidence="2 3" key="1">
    <citation type="submission" date="2014-04" db="EMBL/GenBank/DDBJ databases">
        <authorList>
            <consortium name="DOE Joint Genome Institute"/>
            <person name="Kuo A."/>
            <person name="Kohler A."/>
            <person name="Nagy L.G."/>
            <person name="Floudas D."/>
            <person name="Copeland A."/>
            <person name="Barry K.W."/>
            <person name="Cichocki N."/>
            <person name="Veneault-Fourrey C."/>
            <person name="LaButti K."/>
            <person name="Lindquist E.A."/>
            <person name="Lipzen A."/>
            <person name="Lundell T."/>
            <person name="Morin E."/>
            <person name="Murat C."/>
            <person name="Sun H."/>
            <person name="Tunlid A."/>
            <person name="Henrissat B."/>
            <person name="Grigoriev I.V."/>
            <person name="Hibbett D.S."/>
            <person name="Martin F."/>
            <person name="Nordberg H.P."/>
            <person name="Cantor M.N."/>
            <person name="Hua S.X."/>
        </authorList>
    </citation>
    <scope>NUCLEOTIDE SEQUENCE [LARGE SCALE GENOMIC DNA]</scope>
    <source>
        <strain evidence="2 3">Foug A</strain>
    </source>
</reference>
<dbReference type="Pfam" id="PF01926">
    <property type="entry name" value="MMR_HSR1"/>
    <property type="match status" value="1"/>
</dbReference>
<dbReference type="OrthoDB" id="8954335at2759"/>
<gene>
    <name evidence="2" type="ORF">SCLCIDRAFT_22245</name>
</gene>
<dbReference type="InterPro" id="IPR006073">
    <property type="entry name" value="GTP-bd"/>
</dbReference>
<dbReference type="EMBL" id="KN822019">
    <property type="protein sequence ID" value="KIM66042.1"/>
    <property type="molecule type" value="Genomic_DNA"/>
</dbReference>
<accession>A0A0C3AM51</accession>
<dbReference type="Gene3D" id="3.40.50.300">
    <property type="entry name" value="P-loop containing nucleotide triphosphate hydrolases"/>
    <property type="match status" value="1"/>
</dbReference>
<reference evidence="3" key="2">
    <citation type="submission" date="2015-01" db="EMBL/GenBank/DDBJ databases">
        <title>Evolutionary Origins and Diversification of the Mycorrhizal Mutualists.</title>
        <authorList>
            <consortium name="DOE Joint Genome Institute"/>
            <consortium name="Mycorrhizal Genomics Consortium"/>
            <person name="Kohler A."/>
            <person name="Kuo A."/>
            <person name="Nagy L.G."/>
            <person name="Floudas D."/>
            <person name="Copeland A."/>
            <person name="Barry K.W."/>
            <person name="Cichocki N."/>
            <person name="Veneault-Fourrey C."/>
            <person name="LaButti K."/>
            <person name="Lindquist E.A."/>
            <person name="Lipzen A."/>
            <person name="Lundell T."/>
            <person name="Morin E."/>
            <person name="Murat C."/>
            <person name="Riley R."/>
            <person name="Ohm R."/>
            <person name="Sun H."/>
            <person name="Tunlid A."/>
            <person name="Henrissat B."/>
            <person name="Grigoriev I.V."/>
            <person name="Hibbett D.S."/>
            <person name="Martin F."/>
        </authorList>
    </citation>
    <scope>NUCLEOTIDE SEQUENCE [LARGE SCALE GENOMIC DNA]</scope>
    <source>
        <strain evidence="3">Foug A</strain>
    </source>
</reference>
<evidence type="ECO:0000313" key="3">
    <source>
        <dbReference type="Proteomes" id="UP000053989"/>
    </source>
</evidence>
<dbReference type="CDD" id="cd00882">
    <property type="entry name" value="Ras_like_GTPase"/>
    <property type="match status" value="1"/>
</dbReference>
<dbReference type="GO" id="GO:0005525">
    <property type="term" value="F:GTP binding"/>
    <property type="evidence" value="ECO:0007669"/>
    <property type="project" value="InterPro"/>
</dbReference>
<sequence>MCFLSQLFNRRARESARSTVHAPKPVPTFTENDIIIVLVGPSGAGKSSFINKAAGSDVAGVGHRLFPSTGGIKTTRITNDSKLSNVVLVDTRSFDDTENSGARVLRDVFDWLNEVCQTNILLSAILCFHRISDNRVAANHITVDPLKHLFMFRKLCGNEAESRIVLTTTMWDEVQERVGKSRLVELESTHWKTMIERGSTTFRYWNTQESARELLQMVAEQTVQRRGIQSSLS</sequence>
<protein>
    <recommendedName>
        <fullName evidence="1">G domain-containing protein</fullName>
    </recommendedName>
</protein>
<dbReference type="InterPro" id="IPR027417">
    <property type="entry name" value="P-loop_NTPase"/>
</dbReference>
<evidence type="ECO:0000259" key="1">
    <source>
        <dbReference type="Pfam" id="PF01926"/>
    </source>
</evidence>
<feature type="domain" description="G" evidence="1">
    <location>
        <begin position="36"/>
        <end position="95"/>
    </location>
</feature>
<dbReference type="SUPFAM" id="SSF52540">
    <property type="entry name" value="P-loop containing nucleoside triphosphate hydrolases"/>
    <property type="match status" value="1"/>
</dbReference>
<dbReference type="STRING" id="1036808.A0A0C3AM51"/>